<proteinExistence type="predicted"/>
<reference evidence="1 2" key="1">
    <citation type="submission" date="2018-08" db="EMBL/GenBank/DDBJ databases">
        <title>Pallidiluteibacterium maritimus gen. nov., sp. nov., isolated from coastal sediment.</title>
        <authorList>
            <person name="Zhou L.Y."/>
        </authorList>
    </citation>
    <scope>NUCLEOTIDE SEQUENCE [LARGE SCALE GENOMIC DNA]</scope>
    <source>
        <strain evidence="1 2">XSD2</strain>
    </source>
</reference>
<dbReference type="RefSeq" id="WP_119439588.1">
    <property type="nucleotide sequence ID" value="NZ_QWGR01000015.1"/>
</dbReference>
<organism evidence="1 2">
    <name type="scientific">Maribellus luteus</name>
    <dbReference type="NCBI Taxonomy" id="2305463"/>
    <lineage>
        <taxon>Bacteria</taxon>
        <taxon>Pseudomonadati</taxon>
        <taxon>Bacteroidota</taxon>
        <taxon>Bacteroidia</taxon>
        <taxon>Marinilabiliales</taxon>
        <taxon>Prolixibacteraceae</taxon>
        <taxon>Maribellus</taxon>
    </lineage>
</organism>
<dbReference type="CDD" id="cd07177">
    <property type="entry name" value="terB_like"/>
    <property type="match status" value="1"/>
</dbReference>
<evidence type="ECO:0000313" key="2">
    <source>
        <dbReference type="Proteomes" id="UP000265926"/>
    </source>
</evidence>
<dbReference type="AlphaFoldDB" id="A0A399SU93"/>
<dbReference type="Proteomes" id="UP000265926">
    <property type="component" value="Unassembled WGS sequence"/>
</dbReference>
<dbReference type="OrthoDB" id="1143847at2"/>
<protein>
    <submittedName>
        <fullName evidence="1">TerB family tellurite resistance protein</fullName>
    </submittedName>
</protein>
<name>A0A399SU93_9BACT</name>
<dbReference type="InterPro" id="IPR029024">
    <property type="entry name" value="TerB-like"/>
</dbReference>
<evidence type="ECO:0000313" key="1">
    <source>
        <dbReference type="EMBL" id="RIJ46314.1"/>
    </source>
</evidence>
<sequence length="109" mass="12527">MELLYTTFEKMAMAKFLIEILKADDNIDPNETGYLFHLQKVLYITDSEVSDSSLLSHKEAISIIRDMSHINKMAFVHIMTQMVHSDGHVDGRESAIMMDIMFEADLPFN</sequence>
<dbReference type="Gene3D" id="1.10.3680.10">
    <property type="entry name" value="TerB-like"/>
    <property type="match status" value="1"/>
</dbReference>
<comment type="caution">
    <text evidence="1">The sequence shown here is derived from an EMBL/GenBank/DDBJ whole genome shotgun (WGS) entry which is preliminary data.</text>
</comment>
<dbReference type="EMBL" id="QWGR01000015">
    <property type="protein sequence ID" value="RIJ46314.1"/>
    <property type="molecule type" value="Genomic_DNA"/>
</dbReference>
<keyword evidence="2" id="KW-1185">Reference proteome</keyword>
<dbReference type="SUPFAM" id="SSF158682">
    <property type="entry name" value="TerB-like"/>
    <property type="match status" value="2"/>
</dbReference>
<accession>A0A399SU93</accession>
<gene>
    <name evidence="1" type="ORF">D1614_19100</name>
</gene>